<feature type="non-terminal residue" evidence="1">
    <location>
        <position position="1"/>
    </location>
</feature>
<evidence type="ECO:0000313" key="1">
    <source>
        <dbReference type="EMBL" id="MEQ2173557.1"/>
    </source>
</evidence>
<protein>
    <submittedName>
        <fullName evidence="1">Uncharacterized protein</fullName>
    </submittedName>
</protein>
<dbReference type="Proteomes" id="UP001476798">
    <property type="component" value="Unassembled WGS sequence"/>
</dbReference>
<organism evidence="1 2">
    <name type="scientific">Goodea atripinnis</name>
    <dbReference type="NCBI Taxonomy" id="208336"/>
    <lineage>
        <taxon>Eukaryota</taxon>
        <taxon>Metazoa</taxon>
        <taxon>Chordata</taxon>
        <taxon>Craniata</taxon>
        <taxon>Vertebrata</taxon>
        <taxon>Euteleostomi</taxon>
        <taxon>Actinopterygii</taxon>
        <taxon>Neopterygii</taxon>
        <taxon>Teleostei</taxon>
        <taxon>Neoteleostei</taxon>
        <taxon>Acanthomorphata</taxon>
        <taxon>Ovalentaria</taxon>
        <taxon>Atherinomorphae</taxon>
        <taxon>Cyprinodontiformes</taxon>
        <taxon>Goodeidae</taxon>
        <taxon>Goodea</taxon>
    </lineage>
</organism>
<reference evidence="1 2" key="1">
    <citation type="submission" date="2021-06" db="EMBL/GenBank/DDBJ databases">
        <authorList>
            <person name="Palmer J.M."/>
        </authorList>
    </citation>
    <scope>NUCLEOTIDE SEQUENCE [LARGE SCALE GENOMIC DNA]</scope>
    <source>
        <strain evidence="1 2">GA_2019</strain>
        <tissue evidence="1">Muscle</tissue>
    </source>
</reference>
<sequence>GCLSQHWTFRSRKTQCLSHSSRNHSLESLSPHSPFTHYEEKIQNMRCASVIVQVSCAAGTFELYVCCHFASPDM</sequence>
<comment type="caution">
    <text evidence="1">The sequence shown here is derived from an EMBL/GenBank/DDBJ whole genome shotgun (WGS) entry which is preliminary data.</text>
</comment>
<accession>A0ABV0NQ57</accession>
<proteinExistence type="predicted"/>
<evidence type="ECO:0000313" key="2">
    <source>
        <dbReference type="Proteomes" id="UP001476798"/>
    </source>
</evidence>
<dbReference type="EMBL" id="JAHRIO010046748">
    <property type="protein sequence ID" value="MEQ2173557.1"/>
    <property type="molecule type" value="Genomic_DNA"/>
</dbReference>
<gene>
    <name evidence="1" type="ORF">GOODEAATRI_033273</name>
</gene>
<keyword evidence="2" id="KW-1185">Reference proteome</keyword>
<name>A0ABV0NQ57_9TELE</name>